<organism evidence="1 2">
    <name type="scientific">Characodon lateralis</name>
    <dbReference type="NCBI Taxonomy" id="208331"/>
    <lineage>
        <taxon>Eukaryota</taxon>
        <taxon>Metazoa</taxon>
        <taxon>Chordata</taxon>
        <taxon>Craniata</taxon>
        <taxon>Vertebrata</taxon>
        <taxon>Euteleostomi</taxon>
        <taxon>Actinopterygii</taxon>
        <taxon>Neopterygii</taxon>
        <taxon>Teleostei</taxon>
        <taxon>Neoteleostei</taxon>
        <taxon>Acanthomorphata</taxon>
        <taxon>Ovalentaria</taxon>
        <taxon>Atherinomorphae</taxon>
        <taxon>Cyprinodontiformes</taxon>
        <taxon>Goodeidae</taxon>
        <taxon>Characodon</taxon>
    </lineage>
</organism>
<evidence type="ECO:0008006" key="3">
    <source>
        <dbReference type="Google" id="ProtNLM"/>
    </source>
</evidence>
<sequence>EHDLSWLQRCITKNGDDKMHKYVYWWSLVTQKRIQALLLPIAQKTYRHRTNLIQEKTSIEIITS</sequence>
<reference evidence="1 2" key="1">
    <citation type="submission" date="2021-06" db="EMBL/GenBank/DDBJ databases">
        <authorList>
            <person name="Palmer J.M."/>
        </authorList>
    </citation>
    <scope>NUCLEOTIDE SEQUENCE [LARGE SCALE GENOMIC DNA]</scope>
    <source>
        <strain evidence="1 2">CL_MEX2019</strain>
        <tissue evidence="1">Muscle</tissue>
    </source>
</reference>
<proteinExistence type="predicted"/>
<keyword evidence="2" id="KW-1185">Reference proteome</keyword>
<accession>A0ABU7E4P4</accession>
<evidence type="ECO:0000313" key="2">
    <source>
        <dbReference type="Proteomes" id="UP001352852"/>
    </source>
</evidence>
<feature type="non-terminal residue" evidence="1">
    <location>
        <position position="1"/>
    </location>
</feature>
<evidence type="ECO:0000313" key="1">
    <source>
        <dbReference type="EMBL" id="MED6282233.1"/>
    </source>
</evidence>
<protein>
    <recommendedName>
        <fullName evidence="3">Reverse transcriptase</fullName>
    </recommendedName>
</protein>
<gene>
    <name evidence="1" type="ORF">CHARACLAT_029913</name>
</gene>
<name>A0ABU7E4P4_9TELE</name>
<dbReference type="EMBL" id="JAHUTJ010045342">
    <property type="protein sequence ID" value="MED6282233.1"/>
    <property type="molecule type" value="Genomic_DNA"/>
</dbReference>
<dbReference type="Proteomes" id="UP001352852">
    <property type="component" value="Unassembled WGS sequence"/>
</dbReference>
<comment type="caution">
    <text evidence="1">The sequence shown here is derived from an EMBL/GenBank/DDBJ whole genome shotgun (WGS) entry which is preliminary data.</text>
</comment>